<accession>A0ABU7K8F3</accession>
<feature type="compositionally biased region" description="Polar residues" evidence="1">
    <location>
        <begin position="1"/>
        <end position="10"/>
    </location>
</feature>
<feature type="compositionally biased region" description="Basic and acidic residues" evidence="1">
    <location>
        <begin position="13"/>
        <end position="22"/>
    </location>
</feature>
<dbReference type="Proteomes" id="UP001356095">
    <property type="component" value="Unassembled WGS sequence"/>
</dbReference>
<dbReference type="InterPro" id="IPR036434">
    <property type="entry name" value="Beta_cellobiohydrolase_sf"/>
</dbReference>
<dbReference type="SUPFAM" id="SSF51989">
    <property type="entry name" value="Glycosyl hydrolases family 6, cellulases"/>
    <property type="match status" value="1"/>
</dbReference>
<reference evidence="2 3" key="1">
    <citation type="submission" date="2023-08" db="EMBL/GenBank/DDBJ databases">
        <authorList>
            <person name="Girao M."/>
            <person name="Carvalho M.F."/>
        </authorList>
    </citation>
    <scope>NUCLEOTIDE SEQUENCE [LARGE SCALE GENOMIC DNA]</scope>
    <source>
        <strain evidence="2 3">CT-R113</strain>
    </source>
</reference>
<name>A0ABU7K8F3_9ACTN</name>
<evidence type="ECO:0000313" key="2">
    <source>
        <dbReference type="EMBL" id="MEE2038272.1"/>
    </source>
</evidence>
<evidence type="ECO:0000256" key="1">
    <source>
        <dbReference type="SAM" id="MobiDB-lite"/>
    </source>
</evidence>
<proteinExistence type="predicted"/>
<sequence length="66" mass="7102">GESDGSSTEIPNEEGKGFDRMCDPTYEGNPRNGNNLSGALADAPISGHWFSAQFQELLDNAYPPLD</sequence>
<gene>
    <name evidence="2" type="ORF">Q8791_13685</name>
</gene>
<comment type="caution">
    <text evidence="2">The sequence shown here is derived from an EMBL/GenBank/DDBJ whole genome shotgun (WGS) entry which is preliminary data.</text>
</comment>
<dbReference type="EMBL" id="JAUZMY010000011">
    <property type="protein sequence ID" value="MEE2038272.1"/>
    <property type="molecule type" value="Genomic_DNA"/>
</dbReference>
<keyword evidence="3" id="KW-1185">Reference proteome</keyword>
<feature type="region of interest" description="Disordered" evidence="1">
    <location>
        <begin position="1"/>
        <end position="42"/>
    </location>
</feature>
<organism evidence="2 3">
    <name type="scientific">Nocardiopsis codii</name>
    <dbReference type="NCBI Taxonomy" id="3065942"/>
    <lineage>
        <taxon>Bacteria</taxon>
        <taxon>Bacillati</taxon>
        <taxon>Actinomycetota</taxon>
        <taxon>Actinomycetes</taxon>
        <taxon>Streptosporangiales</taxon>
        <taxon>Nocardiopsidaceae</taxon>
        <taxon>Nocardiopsis</taxon>
    </lineage>
</organism>
<dbReference type="Gene3D" id="3.20.20.40">
    <property type="entry name" value="1, 4-beta cellobiohydrolase"/>
    <property type="match status" value="1"/>
</dbReference>
<protein>
    <submittedName>
        <fullName evidence="2">Cellulose 1,4-beta-cellobiosidase</fullName>
    </submittedName>
</protein>
<evidence type="ECO:0000313" key="3">
    <source>
        <dbReference type="Proteomes" id="UP001356095"/>
    </source>
</evidence>
<feature type="non-terminal residue" evidence="2">
    <location>
        <position position="1"/>
    </location>
</feature>